<comment type="caution">
    <text evidence="2">The sequence shown here is derived from an EMBL/GenBank/DDBJ whole genome shotgun (WGS) entry which is preliminary data.</text>
</comment>
<proteinExistence type="predicted"/>
<dbReference type="Proteomes" id="UP001500888">
    <property type="component" value="Unassembled WGS sequence"/>
</dbReference>
<dbReference type="EMBL" id="BAAAZR010000054">
    <property type="protein sequence ID" value="GAA3843239.1"/>
    <property type="molecule type" value="Genomic_DNA"/>
</dbReference>
<feature type="signal peptide" evidence="1">
    <location>
        <begin position="1"/>
        <end position="19"/>
    </location>
</feature>
<feature type="chain" id="PRO_5046847780" evidence="1">
    <location>
        <begin position="20"/>
        <end position="157"/>
    </location>
</feature>
<keyword evidence="1" id="KW-0732">Signal</keyword>
<evidence type="ECO:0000313" key="3">
    <source>
        <dbReference type="Proteomes" id="UP001500888"/>
    </source>
</evidence>
<name>A0ABP7JG63_9ACTN</name>
<accession>A0ABP7JG63</accession>
<keyword evidence="3" id="KW-1185">Reference proteome</keyword>
<organism evidence="2 3">
    <name type="scientific">Sphaerisporangium flaviroseum</name>
    <dbReference type="NCBI Taxonomy" id="509199"/>
    <lineage>
        <taxon>Bacteria</taxon>
        <taxon>Bacillati</taxon>
        <taxon>Actinomycetota</taxon>
        <taxon>Actinomycetes</taxon>
        <taxon>Streptosporangiales</taxon>
        <taxon>Streptosporangiaceae</taxon>
        <taxon>Sphaerisporangium</taxon>
    </lineage>
</organism>
<evidence type="ECO:0000256" key="1">
    <source>
        <dbReference type="SAM" id="SignalP"/>
    </source>
</evidence>
<evidence type="ECO:0000313" key="2">
    <source>
        <dbReference type="EMBL" id="GAA3843239.1"/>
    </source>
</evidence>
<gene>
    <name evidence="2" type="ORF">GCM10022226_77750</name>
</gene>
<protein>
    <submittedName>
        <fullName evidence="2">Uncharacterized protein</fullName>
    </submittedName>
</protein>
<reference evidence="3" key="1">
    <citation type="journal article" date="2019" name="Int. J. Syst. Evol. Microbiol.">
        <title>The Global Catalogue of Microorganisms (GCM) 10K type strain sequencing project: providing services to taxonomists for standard genome sequencing and annotation.</title>
        <authorList>
            <consortium name="The Broad Institute Genomics Platform"/>
            <consortium name="The Broad Institute Genome Sequencing Center for Infectious Disease"/>
            <person name="Wu L."/>
            <person name="Ma J."/>
        </authorList>
    </citation>
    <scope>NUCLEOTIDE SEQUENCE [LARGE SCALE GENOMIC DNA]</scope>
    <source>
        <strain evidence="3">JCM 16908</strain>
    </source>
</reference>
<sequence length="157" mass="16259">MLAGLAVLVVLGAAAPARAGGHAPPPRETSLVGAVDLKTVPGVRLHFAFDAHAVRDREKEATGTFRIRHTEDAIDVWQTGTITCLQVGGPVAVASGTVTASNEPALIGHKVGFTVYDHGRRDRLNASWDMGFTGTPPPCMSTAPTGEIGAGNLVVRG</sequence>